<keyword evidence="6" id="KW-0489">Methyltransferase</keyword>
<protein>
    <submittedName>
        <fullName evidence="6">Isoprenylcysteine carboxylmethyltransferase family protein</fullName>
    </submittedName>
</protein>
<comment type="caution">
    <text evidence="6">The sequence shown here is derived from an EMBL/GenBank/DDBJ whole genome shotgun (WGS) entry which is preliminary data.</text>
</comment>
<dbReference type="GO" id="GO:0032259">
    <property type="term" value="P:methylation"/>
    <property type="evidence" value="ECO:0007669"/>
    <property type="project" value="UniProtKB-KW"/>
</dbReference>
<keyword evidence="3 5" id="KW-1133">Transmembrane helix</keyword>
<organism evidence="6 7">
    <name type="scientific">Actinomadura syzygii</name>
    <dbReference type="NCBI Taxonomy" id="1427538"/>
    <lineage>
        <taxon>Bacteria</taxon>
        <taxon>Bacillati</taxon>
        <taxon>Actinomycetota</taxon>
        <taxon>Actinomycetes</taxon>
        <taxon>Streptosporangiales</taxon>
        <taxon>Thermomonosporaceae</taxon>
        <taxon>Actinomadura</taxon>
    </lineage>
</organism>
<keyword evidence="7" id="KW-1185">Reference proteome</keyword>
<dbReference type="OrthoDB" id="941586at2"/>
<feature type="transmembrane region" description="Helical" evidence="5">
    <location>
        <begin position="94"/>
        <end position="110"/>
    </location>
</feature>
<feature type="transmembrane region" description="Helical" evidence="5">
    <location>
        <begin position="116"/>
        <end position="134"/>
    </location>
</feature>
<evidence type="ECO:0000256" key="3">
    <source>
        <dbReference type="ARBA" id="ARBA00022989"/>
    </source>
</evidence>
<dbReference type="PANTHER" id="PTHR43847">
    <property type="entry name" value="BLL3993 PROTEIN"/>
    <property type="match status" value="1"/>
</dbReference>
<keyword evidence="2 5" id="KW-0812">Transmembrane</keyword>
<dbReference type="RefSeq" id="WP_148347872.1">
    <property type="nucleotide sequence ID" value="NZ_JBHSBF010000019.1"/>
</dbReference>
<dbReference type="AlphaFoldDB" id="A0A5D0UJ68"/>
<dbReference type="GO" id="GO:0012505">
    <property type="term" value="C:endomembrane system"/>
    <property type="evidence" value="ECO:0007669"/>
    <property type="project" value="UniProtKB-SubCell"/>
</dbReference>
<dbReference type="PANTHER" id="PTHR43847:SF1">
    <property type="entry name" value="BLL3993 PROTEIN"/>
    <property type="match status" value="1"/>
</dbReference>
<dbReference type="Gene3D" id="1.20.120.1630">
    <property type="match status" value="1"/>
</dbReference>
<sequence>MRTPSATLGSALFFAAAPGVVAGLTPLWLTGWRPRHHLLWPVPLGIIGIVLVTAGSLVLVHAFVRFVTEGLGTPAPIAPTRHLVVGGLYRHVRNPMYLAVITTIAGQTLILQRGILLWYLATATAVMVAFVHLYEQRALRARFGTQYEQYAQAVPGWLPRLRPFHPDDHPGHPGHPAAD</sequence>
<evidence type="ECO:0000256" key="4">
    <source>
        <dbReference type="ARBA" id="ARBA00023136"/>
    </source>
</evidence>
<keyword evidence="6" id="KW-0808">Transferase</keyword>
<evidence type="ECO:0000313" key="6">
    <source>
        <dbReference type="EMBL" id="TYC18551.1"/>
    </source>
</evidence>
<dbReference type="Pfam" id="PF04191">
    <property type="entry name" value="PEMT"/>
    <property type="match status" value="1"/>
</dbReference>
<evidence type="ECO:0000256" key="2">
    <source>
        <dbReference type="ARBA" id="ARBA00022692"/>
    </source>
</evidence>
<name>A0A5D0UJ68_9ACTN</name>
<reference evidence="6 7" key="1">
    <citation type="submission" date="2019-08" db="EMBL/GenBank/DDBJ databases">
        <title>Actinomadura sp. nov. CYP1-5 isolated from mountain soil.</title>
        <authorList>
            <person name="Songsumanus A."/>
            <person name="Kuncharoen N."/>
            <person name="Kudo T."/>
            <person name="Yuki M."/>
            <person name="Igarashi Y."/>
            <person name="Tanasupawat S."/>
        </authorList>
    </citation>
    <scope>NUCLEOTIDE SEQUENCE [LARGE SCALE GENOMIC DNA]</scope>
    <source>
        <strain evidence="6 7">GKU157</strain>
    </source>
</reference>
<accession>A0A5D0UJ68</accession>
<evidence type="ECO:0000256" key="1">
    <source>
        <dbReference type="ARBA" id="ARBA00004127"/>
    </source>
</evidence>
<keyword evidence="4 5" id="KW-0472">Membrane</keyword>
<comment type="subcellular location">
    <subcellularLocation>
        <location evidence="1">Endomembrane system</location>
        <topology evidence="1">Multi-pass membrane protein</topology>
    </subcellularLocation>
</comment>
<dbReference type="InterPro" id="IPR052527">
    <property type="entry name" value="Metal_cation-efflux_comp"/>
</dbReference>
<evidence type="ECO:0000313" key="7">
    <source>
        <dbReference type="Proteomes" id="UP000322634"/>
    </source>
</evidence>
<feature type="transmembrane region" description="Helical" evidence="5">
    <location>
        <begin position="38"/>
        <end position="64"/>
    </location>
</feature>
<gene>
    <name evidence="6" type="ORF">FXF65_01995</name>
</gene>
<dbReference type="GO" id="GO:0008168">
    <property type="term" value="F:methyltransferase activity"/>
    <property type="evidence" value="ECO:0007669"/>
    <property type="project" value="UniProtKB-KW"/>
</dbReference>
<proteinExistence type="predicted"/>
<dbReference type="InterPro" id="IPR007318">
    <property type="entry name" value="Phopholipid_MeTrfase"/>
</dbReference>
<dbReference type="Proteomes" id="UP000322634">
    <property type="component" value="Unassembled WGS sequence"/>
</dbReference>
<dbReference type="EMBL" id="VSFF01000001">
    <property type="protein sequence ID" value="TYC18551.1"/>
    <property type="molecule type" value="Genomic_DNA"/>
</dbReference>
<evidence type="ECO:0000256" key="5">
    <source>
        <dbReference type="SAM" id="Phobius"/>
    </source>
</evidence>